<gene>
    <name evidence="1" type="ORF">FBQ74_15640</name>
</gene>
<sequence>MFIREKVKTLAALGSVTAGVWMLASVSALDQAEQCHQKVTSGANAEHVESECGSQIQISWRAWASGKSLSFQFHFFDLLELLYGGESDSRFSGQGN</sequence>
<organism evidence="1 2">
    <name type="scientific">Salinimonas iocasae</name>
    <dbReference type="NCBI Taxonomy" id="2572577"/>
    <lineage>
        <taxon>Bacteria</taxon>
        <taxon>Pseudomonadati</taxon>
        <taxon>Pseudomonadota</taxon>
        <taxon>Gammaproteobacteria</taxon>
        <taxon>Alteromonadales</taxon>
        <taxon>Alteromonadaceae</taxon>
        <taxon>Alteromonas/Salinimonas group</taxon>
        <taxon>Salinimonas</taxon>
    </lineage>
</organism>
<evidence type="ECO:0000313" key="2">
    <source>
        <dbReference type="Proteomes" id="UP000304912"/>
    </source>
</evidence>
<accession>A0A5B7YHL5</accession>
<dbReference type="OrthoDB" id="5772064at2"/>
<reference evidence="1 2" key="1">
    <citation type="submission" date="2019-04" db="EMBL/GenBank/DDBJ databases">
        <title>Salinimonas iocasae sp. nov., a halophilic bacterium isolated from the outer tube casing of tubeworms in Okinawa Trough.</title>
        <authorList>
            <person name="Zhang H."/>
            <person name="Wang H."/>
            <person name="Li C."/>
        </authorList>
    </citation>
    <scope>NUCLEOTIDE SEQUENCE [LARGE SCALE GENOMIC DNA]</scope>
    <source>
        <strain evidence="1 2">KX18D6</strain>
    </source>
</reference>
<dbReference type="KEGG" id="salk:FBQ74_15640"/>
<name>A0A5B7YHL5_9ALTE</name>
<dbReference type="Proteomes" id="UP000304912">
    <property type="component" value="Chromosome"/>
</dbReference>
<evidence type="ECO:0000313" key="1">
    <source>
        <dbReference type="EMBL" id="QCZ94810.1"/>
    </source>
</evidence>
<dbReference type="EMBL" id="CP039852">
    <property type="protein sequence ID" value="QCZ94810.1"/>
    <property type="molecule type" value="Genomic_DNA"/>
</dbReference>
<protein>
    <submittedName>
        <fullName evidence="1">Uncharacterized protein</fullName>
    </submittedName>
</protein>
<keyword evidence="2" id="KW-1185">Reference proteome</keyword>
<dbReference type="AlphaFoldDB" id="A0A5B7YHL5"/>
<proteinExistence type="predicted"/>